<gene>
    <name evidence="2" type="ORF">AJE_09394</name>
</gene>
<feature type="transmembrane region" description="Helical" evidence="1">
    <location>
        <begin position="64"/>
        <end position="83"/>
    </location>
</feature>
<accession>H3ZEU4</accession>
<evidence type="ECO:0000256" key="1">
    <source>
        <dbReference type="SAM" id="Phobius"/>
    </source>
</evidence>
<evidence type="ECO:0000313" key="2">
    <source>
        <dbReference type="EMBL" id="EHR40896.1"/>
    </source>
</evidence>
<sequence>MKLLLFIFITLFVFFLIFGHKYNVSSVLLLLGIYSLIIYWLLGYKQRNIKEKNTKAITLKLRRCFLLTAFVLFNCVVLHRAYVFGGVDIFFGVAWFVVTSLLLISKWKEAV</sequence>
<dbReference type="RefSeq" id="WP_008950662.1">
    <property type="nucleotide sequence ID" value="NZ_AHTH01000026.1"/>
</dbReference>
<proteinExistence type="predicted"/>
<dbReference type="EMBL" id="AHTH01000026">
    <property type="protein sequence ID" value="EHR40896.1"/>
    <property type="molecule type" value="Genomic_DNA"/>
</dbReference>
<protein>
    <submittedName>
        <fullName evidence="2">Uncharacterized protein</fullName>
    </submittedName>
</protein>
<keyword evidence="3" id="KW-1185">Reference proteome</keyword>
<keyword evidence="1" id="KW-0812">Transmembrane</keyword>
<dbReference type="STRING" id="1129374.AJE_09394"/>
<comment type="caution">
    <text evidence="2">The sequence shown here is derived from an EMBL/GenBank/DDBJ whole genome shotgun (WGS) entry which is preliminary data.</text>
</comment>
<dbReference type="AlphaFoldDB" id="H3ZEU4"/>
<name>H3ZEU4_9ALTE</name>
<reference evidence="2 3" key="1">
    <citation type="journal article" date="2012" name="J. Bacteriol.">
        <title>Genome Sequence of Extracellular-Protease-Producing Alishewanella jeotgali Isolated from Traditional Korean Fermented Seafood.</title>
        <authorList>
            <person name="Jung J."/>
            <person name="Chun J."/>
            <person name="Park W."/>
        </authorList>
    </citation>
    <scope>NUCLEOTIDE SEQUENCE [LARGE SCALE GENOMIC DNA]</scope>
    <source>
        <strain evidence="2 3">KCTC 22429</strain>
    </source>
</reference>
<dbReference type="Proteomes" id="UP000012046">
    <property type="component" value="Unassembled WGS sequence"/>
</dbReference>
<evidence type="ECO:0000313" key="3">
    <source>
        <dbReference type="Proteomes" id="UP000012046"/>
    </source>
</evidence>
<organism evidence="2 3">
    <name type="scientific">Alishewanella jeotgali KCTC 22429</name>
    <dbReference type="NCBI Taxonomy" id="1129374"/>
    <lineage>
        <taxon>Bacteria</taxon>
        <taxon>Pseudomonadati</taxon>
        <taxon>Pseudomonadota</taxon>
        <taxon>Gammaproteobacteria</taxon>
        <taxon>Alteromonadales</taxon>
        <taxon>Alteromonadaceae</taxon>
        <taxon>Alishewanella</taxon>
    </lineage>
</organism>
<keyword evidence="1" id="KW-0472">Membrane</keyword>
<feature type="transmembrane region" description="Helical" evidence="1">
    <location>
        <begin position="89"/>
        <end position="107"/>
    </location>
</feature>
<keyword evidence="1" id="KW-1133">Transmembrane helix</keyword>
<feature type="transmembrane region" description="Helical" evidence="1">
    <location>
        <begin position="29"/>
        <end position="44"/>
    </location>
</feature>